<evidence type="ECO:0000313" key="3">
    <source>
        <dbReference type="EMBL" id="KAJ8318420.1"/>
    </source>
</evidence>
<dbReference type="SMART" id="SM00597">
    <property type="entry name" value="ZnF_TTF"/>
    <property type="match status" value="1"/>
</dbReference>
<feature type="region of interest" description="Disordered" evidence="1">
    <location>
        <begin position="207"/>
        <end position="246"/>
    </location>
</feature>
<name>A0ABQ9FRR9_TEGGR</name>
<sequence>MEELHDRILKNNRQAVQIIKNEQENILSQRVNFCEFSNLTVDELATSLIPGDVETLPTDSVANKTTGNDNCFYNAASLFICGNESLNTCLRLLTASELFLNANNYTLDKRKVNSVLKRSPSHASTYIDLLLSEDTVSLYHMNKSLVECIENEALKTCVDKSWSEESSALKTQKPYVQDTQNISASDASCSTKITHLTSQVQGDKITKSDKGTTKYMSTSTKTLPQSTEWETPNIGDEPNQPKKEFPTKTIGKRKRSFVYNWFSTWPWLHYEENSDKVYCFLCVRAYQEHKLANLCKESAFISDGFNNWKKATNSFRDHESIRVLCPTRWTVKAEALYSVIQNYNILQDVWEEALDYVKEQEMRSRIRGVSLYMQTFEFLFGTILGETLLRNCDNLSKALQKERLSASEGNNLSSLTVRTLEKIRSEDNFSLFLEKVENKRHDLNVNEPKLPRKRILPKLLDDGAET</sequence>
<comment type="caution">
    <text evidence="3">The sequence shown here is derived from an EMBL/GenBank/DDBJ whole genome shotgun (WGS) entry which is preliminary data.</text>
</comment>
<reference evidence="3 4" key="1">
    <citation type="submission" date="2022-12" db="EMBL/GenBank/DDBJ databases">
        <title>Chromosome-level genome of Tegillarca granosa.</title>
        <authorList>
            <person name="Kim J."/>
        </authorList>
    </citation>
    <scope>NUCLEOTIDE SEQUENCE [LARGE SCALE GENOMIC DNA]</scope>
    <source>
        <strain evidence="3">Teg-2019</strain>
        <tissue evidence="3">Adductor muscle</tissue>
    </source>
</reference>
<keyword evidence="4" id="KW-1185">Reference proteome</keyword>
<feature type="compositionally biased region" description="Polar residues" evidence="1">
    <location>
        <begin position="214"/>
        <end position="230"/>
    </location>
</feature>
<organism evidence="3 4">
    <name type="scientific">Tegillarca granosa</name>
    <name type="common">Malaysian cockle</name>
    <name type="synonym">Anadara granosa</name>
    <dbReference type="NCBI Taxonomy" id="220873"/>
    <lineage>
        <taxon>Eukaryota</taxon>
        <taxon>Metazoa</taxon>
        <taxon>Spiralia</taxon>
        <taxon>Lophotrochozoa</taxon>
        <taxon>Mollusca</taxon>
        <taxon>Bivalvia</taxon>
        <taxon>Autobranchia</taxon>
        <taxon>Pteriomorphia</taxon>
        <taxon>Arcoida</taxon>
        <taxon>Arcoidea</taxon>
        <taxon>Arcidae</taxon>
        <taxon>Tegillarca</taxon>
    </lineage>
</organism>
<feature type="domain" description="TTF-type" evidence="2">
    <location>
        <begin position="253"/>
        <end position="341"/>
    </location>
</feature>
<dbReference type="EMBL" id="JARBDR010000214">
    <property type="protein sequence ID" value="KAJ8318420.1"/>
    <property type="molecule type" value="Genomic_DNA"/>
</dbReference>
<evidence type="ECO:0000256" key="1">
    <source>
        <dbReference type="SAM" id="MobiDB-lite"/>
    </source>
</evidence>
<gene>
    <name evidence="3" type="ORF">KUTeg_003511</name>
</gene>
<accession>A0ABQ9FRR9</accession>
<protein>
    <recommendedName>
        <fullName evidence="2">TTF-type domain-containing protein</fullName>
    </recommendedName>
</protein>
<dbReference type="Proteomes" id="UP001217089">
    <property type="component" value="Unassembled WGS sequence"/>
</dbReference>
<proteinExistence type="predicted"/>
<evidence type="ECO:0000259" key="2">
    <source>
        <dbReference type="SMART" id="SM00597"/>
    </source>
</evidence>
<dbReference type="InterPro" id="IPR006580">
    <property type="entry name" value="Znf_TTF"/>
</dbReference>
<evidence type="ECO:0000313" key="4">
    <source>
        <dbReference type="Proteomes" id="UP001217089"/>
    </source>
</evidence>